<feature type="compositionally biased region" description="Polar residues" evidence="19">
    <location>
        <begin position="90"/>
        <end position="99"/>
    </location>
</feature>
<organism evidence="21">
    <name type="scientific">Salvia splendens</name>
    <name type="common">Scarlet sage</name>
    <dbReference type="NCBI Taxonomy" id="180675"/>
    <lineage>
        <taxon>Eukaryota</taxon>
        <taxon>Viridiplantae</taxon>
        <taxon>Streptophyta</taxon>
        <taxon>Embryophyta</taxon>
        <taxon>Tracheophyta</taxon>
        <taxon>Spermatophyta</taxon>
        <taxon>Magnoliopsida</taxon>
        <taxon>eudicotyledons</taxon>
        <taxon>Gunneridae</taxon>
        <taxon>Pentapetalae</taxon>
        <taxon>asterids</taxon>
        <taxon>lamiids</taxon>
        <taxon>Lamiales</taxon>
        <taxon>Lamiaceae</taxon>
        <taxon>Nepetoideae</taxon>
        <taxon>Mentheae</taxon>
        <taxon>Salviinae</taxon>
        <taxon>Salvia</taxon>
        <taxon>Salvia subgen. Calosphace</taxon>
        <taxon>core Calosphace</taxon>
    </lineage>
</organism>
<dbReference type="InterPro" id="IPR013320">
    <property type="entry name" value="ConA-like_dom_sf"/>
</dbReference>
<accession>A0A8X8YQG1</accession>
<evidence type="ECO:0000259" key="20">
    <source>
        <dbReference type="PROSITE" id="PS50011"/>
    </source>
</evidence>
<keyword evidence="14" id="KW-0472">Membrane</keyword>
<evidence type="ECO:0000256" key="17">
    <source>
        <dbReference type="ARBA" id="ARBA00048679"/>
    </source>
</evidence>
<keyword evidence="6" id="KW-0808">Transferase</keyword>
<keyword evidence="11" id="KW-0418">Kinase</keyword>
<dbReference type="EMBL" id="PNBA02000001">
    <property type="protein sequence ID" value="KAG6437115.1"/>
    <property type="molecule type" value="Genomic_DNA"/>
</dbReference>
<proteinExistence type="inferred from homology"/>
<evidence type="ECO:0000256" key="9">
    <source>
        <dbReference type="ARBA" id="ARBA00022734"/>
    </source>
</evidence>
<evidence type="ECO:0000256" key="13">
    <source>
        <dbReference type="ARBA" id="ARBA00022989"/>
    </source>
</evidence>
<evidence type="ECO:0000256" key="15">
    <source>
        <dbReference type="ARBA" id="ARBA00023170"/>
    </source>
</evidence>
<feature type="compositionally biased region" description="Basic and acidic residues" evidence="19">
    <location>
        <begin position="143"/>
        <end position="152"/>
    </location>
</feature>
<dbReference type="SUPFAM" id="SSF49899">
    <property type="entry name" value="Concanavalin A-like lectins/glucanases"/>
    <property type="match status" value="1"/>
</dbReference>
<evidence type="ECO:0000256" key="5">
    <source>
        <dbReference type="ARBA" id="ARBA00022527"/>
    </source>
</evidence>
<keyword evidence="8" id="KW-0732">Signal</keyword>
<dbReference type="FunFam" id="3.30.200.20:FF:000168">
    <property type="entry name" value="L-type lectin-domain containing receptor kinase IX.1"/>
    <property type="match status" value="1"/>
</dbReference>
<dbReference type="InterPro" id="IPR011009">
    <property type="entry name" value="Kinase-like_dom_sf"/>
</dbReference>
<comment type="similarity">
    <text evidence="3">In the C-terminal section; belongs to the protein kinase superfamily. Ser/Thr protein kinase family.</text>
</comment>
<keyword evidence="12 18" id="KW-0067">ATP-binding</keyword>
<dbReference type="AlphaFoldDB" id="A0A8X8YQG1"/>
<evidence type="ECO:0000313" key="21">
    <source>
        <dbReference type="EMBL" id="KAG6437115.1"/>
    </source>
</evidence>
<keyword evidence="5" id="KW-0723">Serine/threonine-protein kinase</keyword>
<gene>
    <name evidence="21" type="ORF">SASPL_102025</name>
</gene>
<keyword evidence="9" id="KW-0430">Lectin</keyword>
<keyword evidence="13" id="KW-1133">Transmembrane helix</keyword>
<dbReference type="Gene3D" id="1.10.510.10">
    <property type="entry name" value="Transferase(Phosphotransferase) domain 1"/>
    <property type="match status" value="1"/>
</dbReference>
<dbReference type="InterPro" id="IPR017441">
    <property type="entry name" value="Protein_kinase_ATP_BS"/>
</dbReference>
<comment type="caution">
    <text evidence="21">The sequence shown here is derived from an EMBL/GenBank/DDBJ whole genome shotgun (WGS) entry which is preliminary data.</text>
</comment>
<dbReference type="GO" id="GO:0016020">
    <property type="term" value="C:membrane"/>
    <property type="evidence" value="ECO:0007669"/>
    <property type="project" value="UniProtKB-SubCell"/>
</dbReference>
<evidence type="ECO:0000256" key="16">
    <source>
        <dbReference type="ARBA" id="ARBA00047899"/>
    </source>
</evidence>
<keyword evidence="7" id="KW-0812">Transmembrane</keyword>
<dbReference type="Gene3D" id="2.60.120.200">
    <property type="match status" value="1"/>
</dbReference>
<evidence type="ECO:0000256" key="19">
    <source>
        <dbReference type="SAM" id="MobiDB-lite"/>
    </source>
</evidence>
<comment type="catalytic activity">
    <reaction evidence="16">
        <text>L-threonyl-[protein] + ATP = O-phospho-L-threonyl-[protein] + ADP + H(+)</text>
        <dbReference type="Rhea" id="RHEA:46608"/>
        <dbReference type="Rhea" id="RHEA-COMP:11060"/>
        <dbReference type="Rhea" id="RHEA-COMP:11605"/>
        <dbReference type="ChEBI" id="CHEBI:15378"/>
        <dbReference type="ChEBI" id="CHEBI:30013"/>
        <dbReference type="ChEBI" id="CHEBI:30616"/>
        <dbReference type="ChEBI" id="CHEBI:61977"/>
        <dbReference type="ChEBI" id="CHEBI:456216"/>
        <dbReference type="EC" id="2.7.11.1"/>
    </reaction>
</comment>
<dbReference type="GO" id="GO:0005524">
    <property type="term" value="F:ATP binding"/>
    <property type="evidence" value="ECO:0007669"/>
    <property type="project" value="UniProtKB-UniRule"/>
</dbReference>
<dbReference type="EC" id="2.7.11.1" evidence="4"/>
<dbReference type="InterPro" id="IPR001220">
    <property type="entry name" value="Legume_lectin_dom"/>
</dbReference>
<dbReference type="Gene3D" id="3.30.200.20">
    <property type="entry name" value="Phosphorylase Kinase, domain 1"/>
    <property type="match status" value="1"/>
</dbReference>
<evidence type="ECO:0000256" key="2">
    <source>
        <dbReference type="ARBA" id="ARBA00008536"/>
    </source>
</evidence>
<reference evidence="21" key="2">
    <citation type="submission" date="2020-08" db="EMBL/GenBank/DDBJ databases">
        <title>Plant Genome Project.</title>
        <authorList>
            <person name="Zhang R.-G."/>
        </authorList>
    </citation>
    <scope>NUCLEOTIDE SEQUENCE</scope>
    <source>
        <strain evidence="21">Huo1</strain>
        <tissue evidence="21">Leaf</tissue>
    </source>
</reference>
<feature type="domain" description="Protein kinase" evidence="20">
    <location>
        <begin position="205"/>
        <end position="458"/>
    </location>
</feature>
<reference evidence="21" key="1">
    <citation type="submission" date="2018-01" db="EMBL/GenBank/DDBJ databases">
        <authorList>
            <person name="Mao J.F."/>
        </authorList>
    </citation>
    <scope>NUCLEOTIDE SEQUENCE</scope>
    <source>
        <strain evidence="21">Huo1</strain>
        <tissue evidence="21">Leaf</tissue>
    </source>
</reference>
<dbReference type="SUPFAM" id="SSF56112">
    <property type="entry name" value="Protein kinase-like (PK-like)"/>
    <property type="match status" value="1"/>
</dbReference>
<feature type="region of interest" description="Disordered" evidence="19">
    <location>
        <begin position="31"/>
        <end position="99"/>
    </location>
</feature>
<evidence type="ECO:0000256" key="12">
    <source>
        <dbReference type="ARBA" id="ARBA00022840"/>
    </source>
</evidence>
<evidence type="ECO:0000256" key="6">
    <source>
        <dbReference type="ARBA" id="ARBA00022679"/>
    </source>
</evidence>
<keyword evidence="15" id="KW-0675">Receptor</keyword>
<sequence>MYVGFSASTGLLASSHYVLGWSFKIRGESKSLDLDSLPSPPGIKKRNTKLIYQEPDPPQWYAYPEHESQSQWERPQYSPSQPEPDWTRRPYSQSQDVQQWSGARASVDSFFQNYQIVPPVQSAEDDDAGEEETGNIEEENEEEHSIHVDPRPSMEGSSRGGVGKLMSKVYKRLSTRKNKGTGPSKYTPSSYKYKYIELKKATKNFKESELLGSGGFGRVYKGTLRNPKAEVAVKRVSHDSKQGIREFVSEISSIGRLRHRNLVQLQGWCRRGGDLLLVYDFMPNGSLDRYLFDTPKCILSYEQIVLHRDVKASNVLLDAEMNCRLGDFGLAKLYDHGSNSGTTRVVGTLGYLAPELPRTGRSTTGSDVYAFGALMLEVACGRRPIKSRSGPDELVLVDYVWSKWKGGRIVDVVDERMKGEFEEKEVVMVLKLGLMCSSHQQSGRPSMRQLVRYLEGEIEVPEVWRAPGVCADDRGFEDYLNSYASSSFDKSTNGDTSLISMSISTSPITVIREAR</sequence>
<dbReference type="FunFam" id="1.10.510.10:FF:000108">
    <property type="entry name" value="L-type lectin-domain containing receptor kinase S.4"/>
    <property type="match status" value="1"/>
</dbReference>
<comment type="catalytic activity">
    <reaction evidence="17">
        <text>L-seryl-[protein] + ATP = O-phospho-L-seryl-[protein] + ADP + H(+)</text>
        <dbReference type="Rhea" id="RHEA:17989"/>
        <dbReference type="Rhea" id="RHEA-COMP:9863"/>
        <dbReference type="Rhea" id="RHEA-COMP:11604"/>
        <dbReference type="ChEBI" id="CHEBI:15378"/>
        <dbReference type="ChEBI" id="CHEBI:29999"/>
        <dbReference type="ChEBI" id="CHEBI:30616"/>
        <dbReference type="ChEBI" id="CHEBI:83421"/>
        <dbReference type="ChEBI" id="CHEBI:456216"/>
        <dbReference type="EC" id="2.7.11.1"/>
    </reaction>
</comment>
<evidence type="ECO:0000256" key="18">
    <source>
        <dbReference type="PROSITE-ProRule" id="PRU10141"/>
    </source>
</evidence>
<dbReference type="PROSITE" id="PS50011">
    <property type="entry name" value="PROTEIN_KINASE_DOM"/>
    <property type="match status" value="1"/>
</dbReference>
<comment type="subcellular location">
    <subcellularLocation>
        <location evidence="1">Membrane</location>
        <topology evidence="1">Single-pass type I membrane protein</topology>
    </subcellularLocation>
</comment>
<keyword evidence="10 18" id="KW-0547">Nucleotide-binding</keyword>
<keyword evidence="22" id="KW-1185">Reference proteome</keyword>
<dbReference type="Pfam" id="PF00139">
    <property type="entry name" value="Lectin_legB"/>
    <property type="match status" value="1"/>
</dbReference>
<dbReference type="InterPro" id="IPR000719">
    <property type="entry name" value="Prot_kinase_dom"/>
</dbReference>
<feature type="compositionally biased region" description="Polar residues" evidence="19">
    <location>
        <begin position="69"/>
        <end position="80"/>
    </location>
</feature>
<evidence type="ECO:0000256" key="4">
    <source>
        <dbReference type="ARBA" id="ARBA00012513"/>
    </source>
</evidence>
<feature type="compositionally biased region" description="Acidic residues" evidence="19">
    <location>
        <begin position="123"/>
        <end position="142"/>
    </location>
</feature>
<evidence type="ECO:0000256" key="10">
    <source>
        <dbReference type="ARBA" id="ARBA00022741"/>
    </source>
</evidence>
<dbReference type="PROSITE" id="PS00107">
    <property type="entry name" value="PROTEIN_KINASE_ATP"/>
    <property type="match status" value="1"/>
</dbReference>
<feature type="binding site" evidence="18">
    <location>
        <position position="234"/>
    </location>
    <ligand>
        <name>ATP</name>
        <dbReference type="ChEBI" id="CHEBI:30616"/>
    </ligand>
</feature>
<feature type="region of interest" description="Disordered" evidence="19">
    <location>
        <begin position="118"/>
        <end position="163"/>
    </location>
</feature>
<evidence type="ECO:0000256" key="8">
    <source>
        <dbReference type="ARBA" id="ARBA00022729"/>
    </source>
</evidence>
<dbReference type="Proteomes" id="UP000298416">
    <property type="component" value="Unassembled WGS sequence"/>
</dbReference>
<evidence type="ECO:0000313" key="22">
    <source>
        <dbReference type="Proteomes" id="UP000298416"/>
    </source>
</evidence>
<name>A0A8X8YQG1_SALSN</name>
<protein>
    <recommendedName>
        <fullName evidence="4">non-specific serine/threonine protein kinase</fullName>
        <ecNumber evidence="4">2.7.11.1</ecNumber>
    </recommendedName>
</protein>
<dbReference type="PROSITE" id="PS00108">
    <property type="entry name" value="PROTEIN_KINASE_ST"/>
    <property type="match status" value="1"/>
</dbReference>
<evidence type="ECO:0000256" key="11">
    <source>
        <dbReference type="ARBA" id="ARBA00022777"/>
    </source>
</evidence>
<dbReference type="GO" id="GO:0004674">
    <property type="term" value="F:protein serine/threonine kinase activity"/>
    <property type="evidence" value="ECO:0007669"/>
    <property type="project" value="UniProtKB-KW"/>
</dbReference>
<dbReference type="PANTHER" id="PTHR27007">
    <property type="match status" value="1"/>
</dbReference>
<dbReference type="SMART" id="SM00220">
    <property type="entry name" value="S_TKc"/>
    <property type="match status" value="1"/>
</dbReference>
<comment type="similarity">
    <text evidence="2">In the N-terminal section; belongs to the leguminous lectin family.</text>
</comment>
<evidence type="ECO:0000256" key="7">
    <source>
        <dbReference type="ARBA" id="ARBA00022692"/>
    </source>
</evidence>
<dbReference type="InterPro" id="IPR001245">
    <property type="entry name" value="Ser-Thr/Tyr_kinase_cat_dom"/>
</dbReference>
<dbReference type="InterPro" id="IPR050528">
    <property type="entry name" value="L-type_Lectin-RKs"/>
</dbReference>
<dbReference type="InterPro" id="IPR008271">
    <property type="entry name" value="Ser/Thr_kinase_AS"/>
</dbReference>
<evidence type="ECO:0000256" key="14">
    <source>
        <dbReference type="ARBA" id="ARBA00023136"/>
    </source>
</evidence>
<evidence type="ECO:0000256" key="1">
    <source>
        <dbReference type="ARBA" id="ARBA00004479"/>
    </source>
</evidence>
<dbReference type="Pfam" id="PF07714">
    <property type="entry name" value="PK_Tyr_Ser-Thr"/>
    <property type="match status" value="1"/>
</dbReference>
<dbReference type="GO" id="GO:0030246">
    <property type="term" value="F:carbohydrate binding"/>
    <property type="evidence" value="ECO:0007669"/>
    <property type="project" value="UniProtKB-KW"/>
</dbReference>
<evidence type="ECO:0000256" key="3">
    <source>
        <dbReference type="ARBA" id="ARBA00010217"/>
    </source>
</evidence>